<evidence type="ECO:0000259" key="6">
    <source>
        <dbReference type="Pfam" id="PF13700"/>
    </source>
</evidence>
<dbReference type="NCBIfam" id="NF033527">
    <property type="entry name" value="transpos_Tn3"/>
    <property type="match status" value="1"/>
</dbReference>
<protein>
    <recommendedName>
        <fullName evidence="9">Transposase</fullName>
    </recommendedName>
</protein>
<evidence type="ECO:0000256" key="1">
    <source>
        <dbReference type="ARBA" id="ARBA00009402"/>
    </source>
</evidence>
<dbReference type="AlphaFoldDB" id="A0A100Y076"/>
<dbReference type="GO" id="GO:0006313">
    <property type="term" value="P:DNA transposition"/>
    <property type="evidence" value="ECO:0007669"/>
    <property type="project" value="InterPro"/>
</dbReference>
<evidence type="ECO:0000313" key="7">
    <source>
        <dbReference type="EMBL" id="KUH35259.1"/>
    </source>
</evidence>
<dbReference type="OrthoDB" id="3538665at2"/>
<keyword evidence="8" id="KW-1185">Reference proteome</keyword>
<dbReference type="RefSeq" id="WP_058945450.1">
    <property type="nucleotide sequence ID" value="NZ_LNSV01000166.1"/>
</dbReference>
<dbReference type="EMBL" id="LNSV01000166">
    <property type="protein sequence ID" value="KUH35259.1"/>
    <property type="molecule type" value="Genomic_DNA"/>
</dbReference>
<dbReference type="GO" id="GO:0004803">
    <property type="term" value="F:transposase activity"/>
    <property type="evidence" value="ECO:0007669"/>
    <property type="project" value="InterPro"/>
</dbReference>
<proteinExistence type="inferred from homology"/>
<accession>A0A100Y076</accession>
<evidence type="ECO:0000313" key="8">
    <source>
        <dbReference type="Proteomes" id="UP000054011"/>
    </source>
</evidence>
<dbReference type="InterPro" id="IPR025296">
    <property type="entry name" value="DUF4158"/>
</dbReference>
<keyword evidence="3" id="KW-0238">DNA-binding</keyword>
<evidence type="ECO:0008006" key="9">
    <source>
        <dbReference type="Google" id="ProtNLM"/>
    </source>
</evidence>
<organism evidence="7 8">
    <name type="scientific">Streptomyces kanasensis</name>
    <dbReference type="NCBI Taxonomy" id="936756"/>
    <lineage>
        <taxon>Bacteria</taxon>
        <taxon>Bacillati</taxon>
        <taxon>Actinomycetota</taxon>
        <taxon>Actinomycetes</taxon>
        <taxon>Kitasatosporales</taxon>
        <taxon>Streptomycetaceae</taxon>
        <taxon>Streptomyces</taxon>
    </lineage>
</organism>
<name>A0A100Y076_9ACTN</name>
<evidence type="ECO:0000256" key="3">
    <source>
        <dbReference type="ARBA" id="ARBA00023125"/>
    </source>
</evidence>
<evidence type="ECO:0000259" key="5">
    <source>
        <dbReference type="Pfam" id="PF01526"/>
    </source>
</evidence>
<sequence length="1008" mass="112420">MRSAEERQELGAGYPSFVDGIPESDWPHLRLDGEDQRLIRSKRGEHNRLGFAVQLTVLRFLGRFQTDLERIPEDLVLRVGEQLGIPDPLAKISLYGKNGDTVRTHAREIRQEYGWSPFAEGEPKLVAWLEDRLKYTTDGPKAMTLQALVWLREHRVLLPSYSTLRDLVVLCRSRAEDAVSKDLVAKLTQQQVGITDWLMEVPASERTSRLDRLRRGVGTPSWANFEKALSRADEVRGLGFADVDVSSIPERKLTQLADHALTERVPRLKEQSGKRAAVLAAIKRLETSALDDAIDMLDKLISECFIVRPKRWADKALVDAYPKFAPDGTLTAQALLAVLELVAEYVDHDTGEVTDPYTDTDTMRAALETVADRDTLVRAAKNLLEYMPAQGSDTDEARRAKALERFRDVRKLVPVLVERVRFGATSAGRAALTALHALPHLLDREDLRPDDIDTTLLKGSWDRLVRGGPEQSEGTVNLPAYALCVLETFHRQLCKREIFVHGCSRWGDLRARLLSGEIWEQARPGLLNSLNLPEDPTTYLDRVSGKLHDSLMRVASRLPEGAHITSGDLTLPKTRPPRTSNLSRLVEKMLPRVELPQVVLEVLGRTGGIAAFTTRNGNPPPYAEFELSVAAVMVGYGCNIGLEAVASDEKEALGHDHLVRISRDYFRPEVIEACTTLMLGAESATLATMQLNGERLASVDGLHFAIPTPHPGLRIAPEGSSEFTWVTVLTEQAIQLSGRMVSGRPSAALEALNTFTTYRDQLDASGARQPEAIVAEAGTHEDLVFGLLALSGYSYQPTPQQVVDARLWRVDKSADYGPLQNATRRHIDLSQIADHWEDILRVIGSIHHGAVSAHDALRILTRNGKPTMLGSAIASFGRIAKTCHLLRLYDNPDYRSGIEAQSRLHKERSDLARRICHGIDGPFPDYYPGLENRLGILGLLLNAVVLFNTIYIQKIIEKLRAQGQDIPHNELRELSRLMYSHINMRGRFHFEMPTETMFAIPDLEPDAN</sequence>
<dbReference type="GO" id="GO:0003677">
    <property type="term" value="F:DNA binding"/>
    <property type="evidence" value="ECO:0007669"/>
    <property type="project" value="UniProtKB-KW"/>
</dbReference>
<dbReference type="InterPro" id="IPR047653">
    <property type="entry name" value="Tn3-like_transpos"/>
</dbReference>
<feature type="domain" description="Tn3 transposase DDE" evidence="5">
    <location>
        <begin position="598"/>
        <end position="988"/>
    </location>
</feature>
<dbReference type="STRING" id="936756.ATE80_30270"/>
<keyword evidence="4" id="KW-0233">DNA recombination</keyword>
<evidence type="ECO:0000256" key="2">
    <source>
        <dbReference type="ARBA" id="ARBA00022578"/>
    </source>
</evidence>
<dbReference type="Proteomes" id="UP000054011">
    <property type="component" value="Unassembled WGS sequence"/>
</dbReference>
<comment type="caution">
    <text evidence="7">The sequence shown here is derived from an EMBL/GenBank/DDBJ whole genome shotgun (WGS) entry which is preliminary data.</text>
</comment>
<dbReference type="Pfam" id="PF01526">
    <property type="entry name" value="DDE_Tnp_Tn3"/>
    <property type="match status" value="1"/>
</dbReference>
<comment type="similarity">
    <text evidence="1">Belongs to the transposase 7 family.</text>
</comment>
<reference evidence="7 8" key="1">
    <citation type="submission" date="2015-11" db="EMBL/GenBank/DDBJ databases">
        <title>Genome-wide analysis reveals the secondary metabolome in Streptomyces kanasensis ZX01.</title>
        <authorList>
            <person name="Zhang G."/>
            <person name="Han L."/>
            <person name="Feng J."/>
            <person name="Zhang X."/>
        </authorList>
    </citation>
    <scope>NUCLEOTIDE SEQUENCE [LARGE SCALE GENOMIC DNA]</scope>
    <source>
        <strain evidence="7 8">ZX01</strain>
    </source>
</reference>
<dbReference type="Pfam" id="PF13700">
    <property type="entry name" value="DUF4158"/>
    <property type="match status" value="1"/>
</dbReference>
<evidence type="ECO:0000256" key="4">
    <source>
        <dbReference type="ARBA" id="ARBA00023172"/>
    </source>
</evidence>
<gene>
    <name evidence="7" type="ORF">ATE80_30270</name>
</gene>
<dbReference type="InterPro" id="IPR002513">
    <property type="entry name" value="Tn3_Tnp_DDE_dom"/>
</dbReference>
<feature type="domain" description="DUF4158" evidence="6">
    <location>
        <begin position="29"/>
        <end position="168"/>
    </location>
</feature>
<keyword evidence="2" id="KW-0815">Transposition</keyword>